<sequence length="97" mass="10754">MGDSFTPEELERFLLQLRDQDLEAIGRRLGLDLHGPESRTKFRQELRRDVALQARAKALALTLSASAKCSFCGNDGSKVVESPSGASICTRCLEKMR</sequence>
<dbReference type="RefSeq" id="WP_136548450.1">
    <property type="nucleotide sequence ID" value="NZ_CP031093.1"/>
</dbReference>
<dbReference type="EMBL" id="CP031093">
    <property type="protein sequence ID" value="QCF25798.1"/>
    <property type="molecule type" value="Genomic_DNA"/>
</dbReference>
<dbReference type="AlphaFoldDB" id="A0A4P7XFR0"/>
<dbReference type="KEGG" id="hmi:soil367_07620"/>
<gene>
    <name evidence="1" type="ORF">soil367_07620</name>
</gene>
<proteinExistence type="predicted"/>
<protein>
    <submittedName>
        <fullName evidence="1">Uncharacterized protein</fullName>
    </submittedName>
</protein>
<accession>A0A4P7XFR0</accession>
<name>A0A4P7XFR0_9ALTE</name>
<dbReference type="Proteomes" id="UP000298049">
    <property type="component" value="Chromosome"/>
</dbReference>
<reference evidence="1 2" key="1">
    <citation type="submission" date="2018-07" db="EMBL/GenBank/DDBJ databases">
        <title>Marsedoiliclastica nanhaica gen. nov. sp. nov., a novel marine hydrocarbonoclastic bacterium isolated from an in-situ enriched hydrocarbon-degrading consortium in deep-sea sediment.</title>
        <authorList>
            <person name="Dong C."/>
            <person name="Ma T."/>
            <person name="Liu R."/>
            <person name="Shao Z."/>
        </authorList>
    </citation>
    <scope>NUCLEOTIDE SEQUENCE [LARGE SCALE GENOMIC DNA]</scope>
    <source>
        <strain evidence="2">soil36-7</strain>
    </source>
</reference>
<evidence type="ECO:0000313" key="1">
    <source>
        <dbReference type="EMBL" id="QCF25798.1"/>
    </source>
</evidence>
<keyword evidence="2" id="KW-1185">Reference proteome</keyword>
<evidence type="ECO:0000313" key="2">
    <source>
        <dbReference type="Proteomes" id="UP000298049"/>
    </source>
</evidence>
<organism evidence="1 2">
    <name type="scientific">Hydrocarboniclastica marina</name>
    <dbReference type="NCBI Taxonomy" id="2259620"/>
    <lineage>
        <taxon>Bacteria</taxon>
        <taxon>Pseudomonadati</taxon>
        <taxon>Pseudomonadota</taxon>
        <taxon>Gammaproteobacteria</taxon>
        <taxon>Alteromonadales</taxon>
        <taxon>Alteromonadaceae</taxon>
        <taxon>Hydrocarboniclastica</taxon>
    </lineage>
</organism>